<dbReference type="AlphaFoldDB" id="A0A285V3I6"/>
<organism evidence="3 4">
    <name type="scientific">Rhizobium subbaraonis</name>
    <dbReference type="NCBI Taxonomy" id="908946"/>
    <lineage>
        <taxon>Bacteria</taxon>
        <taxon>Pseudomonadati</taxon>
        <taxon>Pseudomonadota</taxon>
        <taxon>Alphaproteobacteria</taxon>
        <taxon>Hyphomicrobiales</taxon>
        <taxon>Rhizobiaceae</taxon>
        <taxon>Rhizobium/Agrobacterium group</taxon>
        <taxon>Rhizobium</taxon>
    </lineage>
</organism>
<evidence type="ECO:0000313" key="3">
    <source>
        <dbReference type="EMBL" id="SOC48168.1"/>
    </source>
</evidence>
<feature type="compositionally biased region" description="Polar residues" evidence="1">
    <location>
        <begin position="259"/>
        <end position="270"/>
    </location>
</feature>
<gene>
    <name evidence="3" type="ORF">SAMN05892877_14112</name>
</gene>
<evidence type="ECO:0000256" key="2">
    <source>
        <dbReference type="SAM" id="SignalP"/>
    </source>
</evidence>
<evidence type="ECO:0000256" key="1">
    <source>
        <dbReference type="SAM" id="MobiDB-lite"/>
    </source>
</evidence>
<dbReference type="Proteomes" id="UP000219167">
    <property type="component" value="Unassembled WGS sequence"/>
</dbReference>
<proteinExistence type="predicted"/>
<evidence type="ECO:0000313" key="4">
    <source>
        <dbReference type="Proteomes" id="UP000219167"/>
    </source>
</evidence>
<keyword evidence="2" id="KW-0732">Signal</keyword>
<feature type="compositionally biased region" description="Polar residues" evidence="1">
    <location>
        <begin position="233"/>
        <end position="249"/>
    </location>
</feature>
<protein>
    <submittedName>
        <fullName evidence="3">Uncharacterized protein</fullName>
    </submittedName>
</protein>
<keyword evidence="4" id="KW-1185">Reference proteome</keyword>
<feature type="region of interest" description="Disordered" evidence="1">
    <location>
        <begin position="210"/>
        <end position="292"/>
    </location>
</feature>
<sequence>MSNQNSIRALLVSVLSSAPSGSFADDAATAAMLGIDLIEKGTVGDSGLSKATKLLGMTIGGVGAIIDTKDGVQNLAQKWRSGEAATDTDFLFFVPAAKTAHDVGKIAYDNRHEIVEFGRDTLRKLSPFVEEPSYIQEWAELEKQKIATSENLNIQKYHQMQETINAARETSFDRSFTDAGFYRNEGSITGELGNIEQYNLAPDTPEEIRTKAPESERVIDSESSFRPRDFDDYSQSEVESSAEFTSSRDPNYGPPPDTTAKSRPTRTPQVYSRPCDPGEVNFTTPFPVPGRC</sequence>
<accession>A0A285V3I6</accession>
<feature type="signal peptide" evidence="2">
    <location>
        <begin position="1"/>
        <end position="24"/>
    </location>
</feature>
<feature type="compositionally biased region" description="Basic and acidic residues" evidence="1">
    <location>
        <begin position="210"/>
        <end position="231"/>
    </location>
</feature>
<reference evidence="3 4" key="1">
    <citation type="submission" date="2017-08" db="EMBL/GenBank/DDBJ databases">
        <authorList>
            <person name="de Groot N.N."/>
        </authorList>
    </citation>
    <scope>NUCLEOTIDE SEQUENCE [LARGE SCALE GENOMIC DNA]</scope>
    <source>
        <strain evidence="3 4">JC85</strain>
    </source>
</reference>
<name>A0A285V3I6_9HYPH</name>
<feature type="chain" id="PRO_5012854804" evidence="2">
    <location>
        <begin position="25"/>
        <end position="292"/>
    </location>
</feature>
<dbReference type="EMBL" id="OBQD01000041">
    <property type="protein sequence ID" value="SOC48168.1"/>
    <property type="molecule type" value="Genomic_DNA"/>
</dbReference>